<evidence type="ECO:0000259" key="9">
    <source>
        <dbReference type="PROSITE" id="PS50067"/>
    </source>
</evidence>
<feature type="domain" description="Kinesin motor" evidence="9">
    <location>
        <begin position="201"/>
        <end position="460"/>
    </location>
</feature>
<protein>
    <recommendedName>
        <fullName evidence="7">Kinesin-like protein</fullName>
    </recommendedName>
</protein>
<comment type="caution">
    <text evidence="10">The sequence shown here is derived from an EMBL/GenBank/DDBJ whole genome shotgun (WGS) entry which is preliminary data.</text>
</comment>
<reference evidence="10 11" key="1">
    <citation type="submission" date="2016-02" db="EMBL/GenBank/DDBJ databases">
        <title>Genome analysis of coral dinoflagellate symbionts highlights evolutionary adaptations to a symbiotic lifestyle.</title>
        <authorList>
            <person name="Aranda M."/>
            <person name="Li Y."/>
            <person name="Liew Y.J."/>
            <person name="Baumgarten S."/>
            <person name="Simakov O."/>
            <person name="Wilson M."/>
            <person name="Piel J."/>
            <person name="Ashoor H."/>
            <person name="Bougouffa S."/>
            <person name="Bajic V.B."/>
            <person name="Ryu T."/>
            <person name="Ravasi T."/>
            <person name="Bayer T."/>
            <person name="Micklem G."/>
            <person name="Kim H."/>
            <person name="Bhak J."/>
            <person name="Lajeunesse T.C."/>
            <person name="Voolstra C.R."/>
        </authorList>
    </citation>
    <scope>NUCLEOTIDE SEQUENCE [LARGE SCALE GENOMIC DNA]</scope>
    <source>
        <strain evidence="10 11">CCMP2467</strain>
    </source>
</reference>
<evidence type="ECO:0000256" key="2">
    <source>
        <dbReference type="ARBA" id="ARBA00022490"/>
    </source>
</evidence>
<feature type="binding site" evidence="6">
    <location>
        <begin position="283"/>
        <end position="290"/>
    </location>
    <ligand>
        <name>ATP</name>
        <dbReference type="ChEBI" id="CHEBI:30616"/>
    </ligand>
</feature>
<accession>A0A1Q9EUD4</accession>
<dbReference type="GO" id="GO:0051231">
    <property type="term" value="P:spindle elongation"/>
    <property type="evidence" value="ECO:0007669"/>
    <property type="project" value="TreeGrafter"/>
</dbReference>
<dbReference type="GO" id="GO:0003777">
    <property type="term" value="F:microtubule motor activity"/>
    <property type="evidence" value="ECO:0007669"/>
    <property type="project" value="InterPro"/>
</dbReference>
<dbReference type="AlphaFoldDB" id="A0A1Q9EUD4"/>
<evidence type="ECO:0000256" key="7">
    <source>
        <dbReference type="RuleBase" id="RU000394"/>
    </source>
</evidence>
<dbReference type="InterPro" id="IPR001752">
    <property type="entry name" value="Kinesin_motor_dom"/>
</dbReference>
<dbReference type="PRINTS" id="PR00380">
    <property type="entry name" value="KINESINHEAVY"/>
</dbReference>
<evidence type="ECO:0000313" key="10">
    <source>
        <dbReference type="EMBL" id="OLQ11031.1"/>
    </source>
</evidence>
<keyword evidence="2" id="KW-0963">Cytoplasm</keyword>
<dbReference type="GO" id="GO:0007052">
    <property type="term" value="P:mitotic spindle organization"/>
    <property type="evidence" value="ECO:0007669"/>
    <property type="project" value="TreeGrafter"/>
</dbReference>
<comment type="subcellular location">
    <subcellularLocation>
        <location evidence="1">Cytoplasm</location>
    </subcellularLocation>
</comment>
<feature type="transmembrane region" description="Helical" evidence="8">
    <location>
        <begin position="9"/>
        <end position="29"/>
    </location>
</feature>
<dbReference type="InterPro" id="IPR019821">
    <property type="entry name" value="Kinesin_motor_CS"/>
</dbReference>
<evidence type="ECO:0000256" key="5">
    <source>
        <dbReference type="ARBA" id="ARBA00023054"/>
    </source>
</evidence>
<dbReference type="GO" id="GO:0005737">
    <property type="term" value="C:cytoplasm"/>
    <property type="evidence" value="ECO:0007669"/>
    <property type="project" value="UniProtKB-SubCell"/>
</dbReference>
<dbReference type="GO" id="GO:0005874">
    <property type="term" value="C:microtubule"/>
    <property type="evidence" value="ECO:0007669"/>
    <property type="project" value="UniProtKB-KW"/>
</dbReference>
<evidence type="ECO:0000313" key="11">
    <source>
        <dbReference type="Proteomes" id="UP000186817"/>
    </source>
</evidence>
<keyword evidence="8" id="KW-0472">Membrane</keyword>
<keyword evidence="3 6" id="KW-0547">Nucleotide-binding</keyword>
<organism evidence="10 11">
    <name type="scientific">Symbiodinium microadriaticum</name>
    <name type="common">Dinoflagellate</name>
    <name type="synonym">Zooxanthella microadriatica</name>
    <dbReference type="NCBI Taxonomy" id="2951"/>
    <lineage>
        <taxon>Eukaryota</taxon>
        <taxon>Sar</taxon>
        <taxon>Alveolata</taxon>
        <taxon>Dinophyceae</taxon>
        <taxon>Suessiales</taxon>
        <taxon>Symbiodiniaceae</taxon>
        <taxon>Symbiodinium</taxon>
    </lineage>
</organism>
<dbReference type="PANTHER" id="PTHR47969">
    <property type="entry name" value="CHROMOSOME-ASSOCIATED KINESIN KIF4A-RELATED"/>
    <property type="match status" value="1"/>
</dbReference>
<keyword evidence="7" id="KW-0493">Microtubule</keyword>
<dbReference type="InterPro" id="IPR027640">
    <property type="entry name" value="Kinesin-like_fam"/>
</dbReference>
<keyword evidence="8" id="KW-1133">Transmembrane helix</keyword>
<dbReference type="PROSITE" id="PS50067">
    <property type="entry name" value="KINESIN_MOTOR_2"/>
    <property type="match status" value="1"/>
</dbReference>
<evidence type="ECO:0000256" key="8">
    <source>
        <dbReference type="SAM" id="Phobius"/>
    </source>
</evidence>
<dbReference type="GO" id="GO:0005524">
    <property type="term" value="F:ATP binding"/>
    <property type="evidence" value="ECO:0007669"/>
    <property type="project" value="UniProtKB-UniRule"/>
</dbReference>
<dbReference type="GO" id="GO:0008017">
    <property type="term" value="F:microtubule binding"/>
    <property type="evidence" value="ECO:0007669"/>
    <property type="project" value="InterPro"/>
</dbReference>
<sequence>MLSTRHTTYIVYVPMSIVQMLWPVTFFFFTSAQDAVEAALVEDLEQPASTPPGIHSLSVASSLPPLTLVGKHFDRVVRAADPTSEEWVVFFCVSWLDECQDLRDGFSSTREHLSFSCFRMGCGCTKASSVAPGHGAASTRTVNVGARFFGGRPSLAELRKLNVPGVDEQVGGQKKAFGGDASSGRGLRSGASCLDVLEKRSVLVAVRSRPFNEREKAASSGDCLSFQEETGMTLHREDDKDYRFAFDCVMRPETEQREVYDRTARPLLHKVLEGYNGCLFAYGQTGSGKTFTMQGTSDQKGIIPTLCTELFGEIKECAEKRNITVVCSVLEIYNEKVRDLSVDSSDDLSIREDTAEGGKGIHVEGLTEVQVRSCEEVLDCIAKAQQRRAVGKTNMNEHSSRSHSVVTLRIGAYDCDDVDGATLTVSKLHLIDLAGSERQKATGATGDRLKEGRARRCYHD</sequence>
<dbReference type="SMART" id="SM00129">
    <property type="entry name" value="KISc"/>
    <property type="match status" value="1"/>
</dbReference>
<dbReference type="Proteomes" id="UP000186817">
    <property type="component" value="Unassembled WGS sequence"/>
</dbReference>
<dbReference type="GO" id="GO:0005875">
    <property type="term" value="C:microtubule associated complex"/>
    <property type="evidence" value="ECO:0007669"/>
    <property type="project" value="TreeGrafter"/>
</dbReference>
<proteinExistence type="inferred from homology"/>
<keyword evidence="5" id="KW-0175">Coiled coil</keyword>
<keyword evidence="8" id="KW-0812">Transmembrane</keyword>
<dbReference type="InterPro" id="IPR036961">
    <property type="entry name" value="Kinesin_motor_dom_sf"/>
</dbReference>
<evidence type="ECO:0000256" key="6">
    <source>
        <dbReference type="PROSITE-ProRule" id="PRU00283"/>
    </source>
</evidence>
<dbReference type="PROSITE" id="PS00411">
    <property type="entry name" value="KINESIN_MOTOR_1"/>
    <property type="match status" value="1"/>
</dbReference>
<gene>
    <name evidence="10" type="primary">KIF3A</name>
    <name evidence="10" type="ORF">AK812_SmicGene5191</name>
</gene>
<dbReference type="EMBL" id="LSRX01000066">
    <property type="protein sequence ID" value="OLQ11031.1"/>
    <property type="molecule type" value="Genomic_DNA"/>
</dbReference>
<evidence type="ECO:0000256" key="4">
    <source>
        <dbReference type="ARBA" id="ARBA00022840"/>
    </source>
</evidence>
<dbReference type="InterPro" id="IPR027417">
    <property type="entry name" value="P-loop_NTPase"/>
</dbReference>
<keyword evidence="4 6" id="KW-0067">ATP-binding</keyword>
<dbReference type="SUPFAM" id="SSF52540">
    <property type="entry name" value="P-loop containing nucleoside triphosphate hydrolases"/>
    <property type="match status" value="1"/>
</dbReference>
<keyword evidence="11" id="KW-1185">Reference proteome</keyword>
<dbReference type="PANTHER" id="PTHR47969:SF15">
    <property type="entry name" value="CHROMOSOME-ASSOCIATED KINESIN KIF4A-RELATED"/>
    <property type="match status" value="1"/>
</dbReference>
<evidence type="ECO:0000256" key="1">
    <source>
        <dbReference type="ARBA" id="ARBA00004496"/>
    </source>
</evidence>
<dbReference type="GO" id="GO:0007018">
    <property type="term" value="P:microtubule-based movement"/>
    <property type="evidence" value="ECO:0007669"/>
    <property type="project" value="InterPro"/>
</dbReference>
<keyword evidence="6 7" id="KW-0505">Motor protein</keyword>
<comment type="similarity">
    <text evidence="6 7">Belongs to the TRAFAC class myosin-kinesin ATPase superfamily. Kinesin family.</text>
</comment>
<dbReference type="Gene3D" id="3.40.850.10">
    <property type="entry name" value="Kinesin motor domain"/>
    <property type="match status" value="1"/>
</dbReference>
<evidence type="ECO:0000256" key="3">
    <source>
        <dbReference type="ARBA" id="ARBA00022741"/>
    </source>
</evidence>
<dbReference type="Pfam" id="PF00225">
    <property type="entry name" value="Kinesin"/>
    <property type="match status" value="1"/>
</dbReference>
<name>A0A1Q9EUD4_SYMMI</name>
<dbReference type="OrthoDB" id="3176171at2759"/>